<reference evidence="1 2" key="1">
    <citation type="submission" date="2020-08" db="EMBL/GenBank/DDBJ databases">
        <title>Genomic Encyclopedia of Type Strains, Phase IV (KMG-IV): sequencing the most valuable type-strain genomes for metagenomic binning, comparative biology and taxonomic classification.</title>
        <authorList>
            <person name="Goeker M."/>
        </authorList>
    </citation>
    <scope>NUCLEOTIDE SEQUENCE [LARGE SCALE GENOMIC DNA]</scope>
    <source>
        <strain evidence="1 2">DSM 25895</strain>
    </source>
</reference>
<dbReference type="AlphaFoldDB" id="A0A840XJK1"/>
<evidence type="ECO:0000313" key="2">
    <source>
        <dbReference type="Proteomes" id="UP000562254"/>
    </source>
</evidence>
<protein>
    <submittedName>
        <fullName evidence="1">Uncharacterized protein</fullName>
    </submittedName>
</protein>
<name>A0A840XJK1_9PROT</name>
<sequence length="190" mass="20585">MDQRTSAEAAEGVAARMLAWLQAEGIIGPPETVGDIHRRWIASIGGADDPALTGDSRIVYRPGPAYRRACLDDRPSSLVFNWLEVKIGRRIFDAGELGLGIHCPSCGAEQTEGSGDWSEAFSAWHRDGTGDTLACHACGLAAPLTGYRFEAAWGFGCLGFAFANWWLDPLFVAAFARRLGHDVVLVHTRI</sequence>
<dbReference type="EMBL" id="JACIJE010000002">
    <property type="protein sequence ID" value="MBB5688678.1"/>
    <property type="molecule type" value="Genomic_DNA"/>
</dbReference>
<accession>A0A840XJK1</accession>
<organism evidence="1 2">
    <name type="scientific">Neoroseomonas alkaliterrae</name>
    <dbReference type="NCBI Taxonomy" id="1452450"/>
    <lineage>
        <taxon>Bacteria</taxon>
        <taxon>Pseudomonadati</taxon>
        <taxon>Pseudomonadota</taxon>
        <taxon>Alphaproteobacteria</taxon>
        <taxon>Acetobacterales</taxon>
        <taxon>Acetobacteraceae</taxon>
        <taxon>Neoroseomonas</taxon>
    </lineage>
</organism>
<dbReference type="Proteomes" id="UP000562254">
    <property type="component" value="Unassembled WGS sequence"/>
</dbReference>
<gene>
    <name evidence="1" type="ORF">FHS88_000794</name>
</gene>
<proteinExistence type="predicted"/>
<comment type="caution">
    <text evidence="1">The sequence shown here is derived from an EMBL/GenBank/DDBJ whole genome shotgun (WGS) entry which is preliminary data.</text>
</comment>
<keyword evidence="2" id="KW-1185">Reference proteome</keyword>
<evidence type="ECO:0000313" key="1">
    <source>
        <dbReference type="EMBL" id="MBB5688678.1"/>
    </source>
</evidence>
<dbReference type="RefSeq" id="WP_184481538.1">
    <property type="nucleotide sequence ID" value="NZ_JAAEDJ010000013.1"/>
</dbReference>